<dbReference type="Pfam" id="PF04545">
    <property type="entry name" value="Sigma70_r4"/>
    <property type="match status" value="1"/>
</dbReference>
<dbReference type="CDD" id="cd06171">
    <property type="entry name" value="Sigma70_r4"/>
    <property type="match status" value="1"/>
</dbReference>
<dbReference type="InterPro" id="IPR007627">
    <property type="entry name" value="RNA_pol_sigma70_r2"/>
</dbReference>
<dbReference type="SUPFAM" id="SSF88659">
    <property type="entry name" value="Sigma3 and sigma4 domains of RNA polymerase sigma factors"/>
    <property type="match status" value="1"/>
</dbReference>
<dbReference type="Pfam" id="PF04542">
    <property type="entry name" value="Sigma70_r2"/>
    <property type="match status" value="1"/>
</dbReference>
<sequence>MGSRTADDETLRTLYDTYAGSLLRYVLRLTSGDRQRAEDVVQETMLRAWRSAGALDPERGSTRGWLFTVARNLVIDQERMRRARPTEVGDESLVLQPSSTPGPDEAFARTLLSWQLADALSGLSPDHRAVLLELYYRERSVAEAAEALGIAPGTVKSRAYYAVRALRVECEERGLSR</sequence>
<dbReference type="InterPro" id="IPR014284">
    <property type="entry name" value="RNA_pol_sigma-70_dom"/>
</dbReference>
<proteinExistence type="inferred from homology"/>
<dbReference type="InterPro" id="IPR039425">
    <property type="entry name" value="RNA_pol_sigma-70-like"/>
</dbReference>
<comment type="similarity">
    <text evidence="1">Belongs to the sigma-70 factor family. ECF subfamily.</text>
</comment>
<dbReference type="InterPro" id="IPR013324">
    <property type="entry name" value="RNA_pol_sigma_r3/r4-like"/>
</dbReference>
<evidence type="ECO:0000259" key="7">
    <source>
        <dbReference type="Pfam" id="PF04545"/>
    </source>
</evidence>
<dbReference type="InterPro" id="IPR007630">
    <property type="entry name" value="RNA_pol_sigma70_r4"/>
</dbReference>
<dbReference type="NCBIfam" id="NF007227">
    <property type="entry name" value="PRK09645.1"/>
    <property type="match status" value="1"/>
</dbReference>
<dbReference type="InterPro" id="IPR036388">
    <property type="entry name" value="WH-like_DNA-bd_sf"/>
</dbReference>
<keyword evidence="2" id="KW-0805">Transcription regulation</keyword>
<dbReference type="Gene3D" id="1.10.10.10">
    <property type="entry name" value="Winged helix-like DNA-binding domain superfamily/Winged helix DNA-binding domain"/>
    <property type="match status" value="1"/>
</dbReference>
<organism evidence="8 9">
    <name type="scientific">Streptantibioticus rubrisoli</name>
    <dbReference type="NCBI Taxonomy" id="1387313"/>
    <lineage>
        <taxon>Bacteria</taxon>
        <taxon>Bacillati</taxon>
        <taxon>Actinomycetota</taxon>
        <taxon>Actinomycetes</taxon>
        <taxon>Kitasatosporales</taxon>
        <taxon>Streptomycetaceae</taxon>
        <taxon>Streptantibioticus</taxon>
    </lineage>
</organism>
<dbReference type="NCBIfam" id="TIGR02937">
    <property type="entry name" value="sigma70-ECF"/>
    <property type="match status" value="1"/>
</dbReference>
<accession>A0ABT1P5Q1</accession>
<dbReference type="RefSeq" id="WP_255924647.1">
    <property type="nucleotide sequence ID" value="NZ_JANFNH010000001.1"/>
</dbReference>
<dbReference type="SUPFAM" id="SSF88946">
    <property type="entry name" value="Sigma2 domain of RNA polymerase sigma factors"/>
    <property type="match status" value="1"/>
</dbReference>
<dbReference type="PANTHER" id="PTHR43133:SF52">
    <property type="entry name" value="ECF RNA POLYMERASE SIGMA FACTOR SIGL"/>
    <property type="match status" value="1"/>
</dbReference>
<keyword evidence="4" id="KW-0238">DNA-binding</keyword>
<keyword evidence="9" id="KW-1185">Reference proteome</keyword>
<dbReference type="Gene3D" id="1.10.1740.10">
    <property type="match status" value="1"/>
</dbReference>
<evidence type="ECO:0000256" key="3">
    <source>
        <dbReference type="ARBA" id="ARBA00023082"/>
    </source>
</evidence>
<feature type="domain" description="RNA polymerase sigma-70 region 2" evidence="6">
    <location>
        <begin position="14"/>
        <end position="82"/>
    </location>
</feature>
<evidence type="ECO:0000313" key="9">
    <source>
        <dbReference type="Proteomes" id="UP001206206"/>
    </source>
</evidence>
<evidence type="ECO:0000259" key="6">
    <source>
        <dbReference type="Pfam" id="PF04542"/>
    </source>
</evidence>
<comment type="caution">
    <text evidence="8">The sequence shown here is derived from an EMBL/GenBank/DDBJ whole genome shotgun (WGS) entry which is preliminary data.</text>
</comment>
<reference evidence="8 9" key="1">
    <citation type="submission" date="2022-06" db="EMBL/GenBank/DDBJ databases">
        <title>Draft genome sequence of type strain Streptomyces rubrisoli DSM 42083.</title>
        <authorList>
            <person name="Duangmal K."/>
            <person name="Klaysubun C."/>
        </authorList>
    </citation>
    <scope>NUCLEOTIDE SEQUENCE [LARGE SCALE GENOMIC DNA]</scope>
    <source>
        <strain evidence="8 9">DSM 42083</strain>
    </source>
</reference>
<dbReference type="InterPro" id="IPR013325">
    <property type="entry name" value="RNA_pol_sigma_r2"/>
</dbReference>
<keyword evidence="3" id="KW-0731">Sigma factor</keyword>
<evidence type="ECO:0000256" key="5">
    <source>
        <dbReference type="ARBA" id="ARBA00023163"/>
    </source>
</evidence>
<evidence type="ECO:0000313" key="8">
    <source>
        <dbReference type="EMBL" id="MCQ4040702.1"/>
    </source>
</evidence>
<dbReference type="PANTHER" id="PTHR43133">
    <property type="entry name" value="RNA POLYMERASE ECF-TYPE SIGMA FACTO"/>
    <property type="match status" value="1"/>
</dbReference>
<dbReference type="EMBL" id="JANFNH010000001">
    <property type="protein sequence ID" value="MCQ4040702.1"/>
    <property type="molecule type" value="Genomic_DNA"/>
</dbReference>
<keyword evidence="5" id="KW-0804">Transcription</keyword>
<evidence type="ECO:0000256" key="1">
    <source>
        <dbReference type="ARBA" id="ARBA00010641"/>
    </source>
</evidence>
<protein>
    <submittedName>
        <fullName evidence="8">Sigma-70 family RNA polymerase sigma factor</fullName>
    </submittedName>
</protein>
<gene>
    <name evidence="8" type="ORF">NON19_01360</name>
</gene>
<name>A0ABT1P5Q1_9ACTN</name>
<evidence type="ECO:0000256" key="2">
    <source>
        <dbReference type="ARBA" id="ARBA00023015"/>
    </source>
</evidence>
<dbReference type="Proteomes" id="UP001206206">
    <property type="component" value="Unassembled WGS sequence"/>
</dbReference>
<feature type="domain" description="RNA polymerase sigma-70 region 4" evidence="7">
    <location>
        <begin position="119"/>
        <end position="167"/>
    </location>
</feature>
<evidence type="ECO:0000256" key="4">
    <source>
        <dbReference type="ARBA" id="ARBA00023125"/>
    </source>
</evidence>